<accession>A0A3M7L3W3</accession>
<evidence type="ECO:0000313" key="3">
    <source>
        <dbReference type="Proteomes" id="UP000279271"/>
    </source>
</evidence>
<dbReference type="EMBL" id="QOKY01000135">
    <property type="protein sequence ID" value="RMZ56909.1"/>
    <property type="molecule type" value="Genomic_DNA"/>
</dbReference>
<dbReference type="Proteomes" id="UP000279271">
    <property type="component" value="Unassembled WGS sequence"/>
</dbReference>
<organism evidence="2 3">
    <name type="scientific">Auxenochlorella protothecoides</name>
    <name type="common">Green microalga</name>
    <name type="synonym">Chlorella protothecoides</name>
    <dbReference type="NCBI Taxonomy" id="3075"/>
    <lineage>
        <taxon>Eukaryota</taxon>
        <taxon>Viridiplantae</taxon>
        <taxon>Chlorophyta</taxon>
        <taxon>core chlorophytes</taxon>
        <taxon>Trebouxiophyceae</taxon>
        <taxon>Chlorellales</taxon>
        <taxon>Chlorellaceae</taxon>
        <taxon>Auxenochlorella</taxon>
    </lineage>
</organism>
<sequence>MGAGAIFASILDQRKKMFNRFVKNDKDRADVYRKSMERRPGPSVKDTHEKKEDARDFPKLVTHPHHRDSHHK</sequence>
<feature type="region of interest" description="Disordered" evidence="1">
    <location>
        <begin position="32"/>
        <end position="72"/>
    </location>
</feature>
<feature type="compositionally biased region" description="Basic residues" evidence="1">
    <location>
        <begin position="62"/>
        <end position="72"/>
    </location>
</feature>
<evidence type="ECO:0000313" key="2">
    <source>
        <dbReference type="EMBL" id="RMZ56909.1"/>
    </source>
</evidence>
<evidence type="ECO:0000256" key="1">
    <source>
        <dbReference type="SAM" id="MobiDB-lite"/>
    </source>
</evidence>
<gene>
    <name evidence="2" type="ORF">APUTEX25_002998</name>
</gene>
<comment type="caution">
    <text evidence="2">The sequence shown here is derived from an EMBL/GenBank/DDBJ whole genome shotgun (WGS) entry which is preliminary data.</text>
</comment>
<reference evidence="3" key="1">
    <citation type="journal article" date="2018" name="Algal Res.">
        <title>Characterization of plant carbon substrate utilization by Auxenochlorella protothecoides.</title>
        <authorList>
            <person name="Vogler B.W."/>
            <person name="Starkenburg S.R."/>
            <person name="Sudasinghe N."/>
            <person name="Schambach J.Y."/>
            <person name="Rollin J.A."/>
            <person name="Pattathil S."/>
            <person name="Barry A.N."/>
        </authorList>
    </citation>
    <scope>NUCLEOTIDE SEQUENCE [LARGE SCALE GENOMIC DNA]</scope>
    <source>
        <strain evidence="3">UTEX 25</strain>
    </source>
</reference>
<dbReference type="AlphaFoldDB" id="A0A3M7L3W3"/>
<proteinExistence type="predicted"/>
<name>A0A3M7L3W3_AUXPR</name>
<feature type="compositionally biased region" description="Basic and acidic residues" evidence="1">
    <location>
        <begin position="32"/>
        <end position="58"/>
    </location>
</feature>
<protein>
    <submittedName>
        <fullName evidence="2">Uncharacterized protein</fullName>
    </submittedName>
</protein>